<evidence type="ECO:0000256" key="1">
    <source>
        <dbReference type="SAM" id="MobiDB-lite"/>
    </source>
</evidence>
<feature type="region of interest" description="Disordered" evidence="1">
    <location>
        <begin position="50"/>
        <end position="84"/>
    </location>
</feature>
<dbReference type="InterPro" id="IPR009057">
    <property type="entry name" value="Homeodomain-like_sf"/>
</dbReference>
<dbReference type="InterPro" id="IPR036388">
    <property type="entry name" value="WH-like_DNA-bd_sf"/>
</dbReference>
<dbReference type="OrthoDB" id="103765at2759"/>
<dbReference type="Proteomes" id="UP000012073">
    <property type="component" value="Unassembled WGS sequence"/>
</dbReference>
<gene>
    <name evidence="3" type="ORF">CHC_T00001150001</name>
</gene>
<dbReference type="SUPFAM" id="SSF46689">
    <property type="entry name" value="Homeodomain-like"/>
    <property type="match status" value="1"/>
</dbReference>
<evidence type="ECO:0000313" key="4">
    <source>
        <dbReference type="Proteomes" id="UP000012073"/>
    </source>
</evidence>
<keyword evidence="4" id="KW-1185">Reference proteome</keyword>
<dbReference type="AlphaFoldDB" id="R7QM66"/>
<dbReference type="GeneID" id="17326190"/>
<dbReference type="RefSeq" id="XP_005718471.1">
    <property type="nucleotide sequence ID" value="XM_005718414.1"/>
</dbReference>
<proteinExistence type="predicted"/>
<dbReference type="KEGG" id="ccp:CHC_T00001150001"/>
<dbReference type="GO" id="GO:0003677">
    <property type="term" value="F:DNA binding"/>
    <property type="evidence" value="ECO:0007669"/>
    <property type="project" value="InterPro"/>
</dbReference>
<dbReference type="OMA" id="RRIXLAV"/>
<evidence type="ECO:0000313" key="3">
    <source>
        <dbReference type="EMBL" id="CDF38566.1"/>
    </source>
</evidence>
<protein>
    <recommendedName>
        <fullName evidence="2">Tc3 transposase DNA binding domain-containing protein</fullName>
    </recommendedName>
</protein>
<dbReference type="PhylomeDB" id="R7QM66"/>
<dbReference type="InterPro" id="IPR036397">
    <property type="entry name" value="RNaseH_sf"/>
</dbReference>
<dbReference type="InterPro" id="IPR025898">
    <property type="entry name" value="Tc3_transposase_DNA-bd_dom"/>
</dbReference>
<evidence type="ECO:0000259" key="2">
    <source>
        <dbReference type="Pfam" id="PF11427"/>
    </source>
</evidence>
<dbReference type="Gramene" id="CDF38566">
    <property type="protein sequence ID" value="CDF38566"/>
    <property type="gene ID" value="CHC_T00001150001"/>
</dbReference>
<sequence>MPKGKKLAPFQQGQVLALHNENVSQKEIARRVKKSRKAIQTFLKVPQVYNEKHAGGRPPKMTPAESRRLLREASKGEKSAETLRRELELPVSKRRAQQILSTSPLLQYQTAKIAPQLTPRHRTVRVKWAKERAGWNMQKWGQVIFSNEKKFNLDGPDGLSYYWHDLPKEGKVLSRRQMGSGS</sequence>
<name>R7QM66_CHOCR</name>
<dbReference type="Gene3D" id="3.30.420.10">
    <property type="entry name" value="Ribonuclease H-like superfamily/Ribonuclease H"/>
    <property type="match status" value="1"/>
</dbReference>
<dbReference type="STRING" id="2769.R7QM66"/>
<dbReference type="Pfam" id="PF11427">
    <property type="entry name" value="HTH_Tnp_Tc3_1"/>
    <property type="match status" value="1"/>
</dbReference>
<dbReference type="EMBL" id="HG001945">
    <property type="protein sequence ID" value="CDF38566.1"/>
    <property type="molecule type" value="Genomic_DNA"/>
</dbReference>
<feature type="domain" description="Tc3 transposase DNA binding" evidence="2">
    <location>
        <begin position="4"/>
        <end position="49"/>
    </location>
</feature>
<dbReference type="Gene3D" id="1.10.10.10">
    <property type="entry name" value="Winged helix-like DNA-binding domain superfamily/Winged helix DNA-binding domain"/>
    <property type="match status" value="1"/>
</dbReference>
<accession>R7QM66</accession>
<organism evidence="3 4">
    <name type="scientific">Chondrus crispus</name>
    <name type="common">Carrageen Irish moss</name>
    <name type="synonym">Polymorpha crispa</name>
    <dbReference type="NCBI Taxonomy" id="2769"/>
    <lineage>
        <taxon>Eukaryota</taxon>
        <taxon>Rhodophyta</taxon>
        <taxon>Florideophyceae</taxon>
        <taxon>Rhodymeniophycidae</taxon>
        <taxon>Gigartinales</taxon>
        <taxon>Gigartinaceae</taxon>
        <taxon>Chondrus</taxon>
    </lineage>
</organism>
<feature type="compositionally biased region" description="Basic and acidic residues" evidence="1">
    <location>
        <begin position="65"/>
        <end position="84"/>
    </location>
</feature>
<dbReference type="Gene3D" id="1.10.10.60">
    <property type="entry name" value="Homeodomain-like"/>
    <property type="match status" value="1"/>
</dbReference>
<reference evidence="4" key="1">
    <citation type="journal article" date="2013" name="Proc. Natl. Acad. Sci. U.S.A.">
        <title>Genome structure and metabolic features in the red seaweed Chondrus crispus shed light on evolution of the Archaeplastida.</title>
        <authorList>
            <person name="Collen J."/>
            <person name="Porcel B."/>
            <person name="Carre W."/>
            <person name="Ball S.G."/>
            <person name="Chaparro C."/>
            <person name="Tonon T."/>
            <person name="Barbeyron T."/>
            <person name="Michel G."/>
            <person name="Noel B."/>
            <person name="Valentin K."/>
            <person name="Elias M."/>
            <person name="Artiguenave F."/>
            <person name="Arun A."/>
            <person name="Aury J.M."/>
            <person name="Barbosa-Neto J.F."/>
            <person name="Bothwell J.H."/>
            <person name="Bouget F.Y."/>
            <person name="Brillet L."/>
            <person name="Cabello-Hurtado F."/>
            <person name="Capella-Gutierrez S."/>
            <person name="Charrier B."/>
            <person name="Cladiere L."/>
            <person name="Cock J.M."/>
            <person name="Coelho S.M."/>
            <person name="Colleoni C."/>
            <person name="Czjzek M."/>
            <person name="Da Silva C."/>
            <person name="Delage L."/>
            <person name="Denoeud F."/>
            <person name="Deschamps P."/>
            <person name="Dittami S.M."/>
            <person name="Gabaldon T."/>
            <person name="Gachon C.M."/>
            <person name="Groisillier A."/>
            <person name="Herve C."/>
            <person name="Jabbari K."/>
            <person name="Katinka M."/>
            <person name="Kloareg B."/>
            <person name="Kowalczyk N."/>
            <person name="Labadie K."/>
            <person name="Leblanc C."/>
            <person name="Lopez P.J."/>
            <person name="McLachlan D.H."/>
            <person name="Meslet-Cladiere L."/>
            <person name="Moustafa A."/>
            <person name="Nehr Z."/>
            <person name="Nyvall Collen P."/>
            <person name="Panaud O."/>
            <person name="Partensky F."/>
            <person name="Poulain J."/>
            <person name="Rensing S.A."/>
            <person name="Rousvoal S."/>
            <person name="Samson G."/>
            <person name="Symeonidi A."/>
            <person name="Weissenbach J."/>
            <person name="Zambounis A."/>
            <person name="Wincker P."/>
            <person name="Boyen C."/>
        </authorList>
    </citation>
    <scope>NUCLEOTIDE SEQUENCE [LARGE SCALE GENOMIC DNA]</scope>
    <source>
        <strain evidence="4">cv. Stackhouse</strain>
    </source>
</reference>